<evidence type="ECO:0000313" key="5">
    <source>
        <dbReference type="Proteomes" id="UP000283543"/>
    </source>
</evidence>
<dbReference type="SUPFAM" id="SSF81606">
    <property type="entry name" value="PP2C-like"/>
    <property type="match status" value="1"/>
</dbReference>
<keyword evidence="1" id="KW-0464">Manganese</keyword>
<keyword evidence="1" id="KW-0378">Hydrolase</keyword>
<organism evidence="3 4">
    <name type="scientific">Aphanomyces astaci</name>
    <name type="common">Crayfish plague agent</name>
    <dbReference type="NCBI Taxonomy" id="112090"/>
    <lineage>
        <taxon>Eukaryota</taxon>
        <taxon>Sar</taxon>
        <taxon>Stramenopiles</taxon>
        <taxon>Oomycota</taxon>
        <taxon>Saprolegniomycetes</taxon>
        <taxon>Saprolegniales</taxon>
        <taxon>Verrucalvaceae</taxon>
        <taxon>Aphanomyces</taxon>
    </lineage>
</organism>
<dbReference type="EC" id="3.1.3.16" evidence="1"/>
<dbReference type="PANTHER" id="PTHR12320">
    <property type="entry name" value="PROTEIN PHOSPHATASE 2C"/>
    <property type="match status" value="1"/>
</dbReference>
<dbReference type="InterPro" id="IPR036457">
    <property type="entry name" value="PPM-type-like_dom_sf"/>
</dbReference>
<comment type="similarity">
    <text evidence="1">Belongs to the PP2C family.</text>
</comment>
<protein>
    <recommendedName>
        <fullName evidence="1">Protein phosphatase</fullName>
        <ecNumber evidence="1">3.1.3.16</ecNumber>
    </recommendedName>
</protein>
<comment type="catalytic activity">
    <reaction evidence="1">
        <text>O-phospho-L-seryl-[protein] + H2O = L-seryl-[protein] + phosphate</text>
        <dbReference type="Rhea" id="RHEA:20629"/>
        <dbReference type="Rhea" id="RHEA-COMP:9863"/>
        <dbReference type="Rhea" id="RHEA-COMP:11604"/>
        <dbReference type="ChEBI" id="CHEBI:15377"/>
        <dbReference type="ChEBI" id="CHEBI:29999"/>
        <dbReference type="ChEBI" id="CHEBI:43474"/>
        <dbReference type="ChEBI" id="CHEBI:83421"/>
        <dbReference type="EC" id="3.1.3.16"/>
    </reaction>
</comment>
<keyword evidence="1" id="KW-0479">Metal-binding</keyword>
<dbReference type="PANTHER" id="PTHR12320:SF1">
    <property type="entry name" value="PROTEIN PHOSPHATASE PTC7 HOMOLOG"/>
    <property type="match status" value="1"/>
</dbReference>
<dbReference type="Proteomes" id="UP000283543">
    <property type="component" value="Unassembled WGS sequence"/>
</dbReference>
<evidence type="ECO:0000313" key="2">
    <source>
        <dbReference type="EMBL" id="RHY51524.1"/>
    </source>
</evidence>
<dbReference type="EMBL" id="QUTB01006128">
    <property type="protein sequence ID" value="RHY51524.1"/>
    <property type="molecule type" value="Genomic_DNA"/>
</dbReference>
<comment type="caution">
    <text evidence="3">The sequence shown here is derived from an EMBL/GenBank/DDBJ whole genome shotgun (WGS) entry which is preliminary data.</text>
</comment>
<dbReference type="EMBL" id="QUTE01020571">
    <property type="protein sequence ID" value="RHY84864.1"/>
    <property type="molecule type" value="Genomic_DNA"/>
</dbReference>
<dbReference type="VEuPathDB" id="FungiDB:H257_05879"/>
<accession>A0A397EMV0</accession>
<keyword evidence="1" id="KW-0904">Protein phosphatase</keyword>
<evidence type="ECO:0000256" key="1">
    <source>
        <dbReference type="RuleBase" id="RU366020"/>
    </source>
</evidence>
<reference evidence="4 5" key="1">
    <citation type="submission" date="2018-08" db="EMBL/GenBank/DDBJ databases">
        <title>Aphanomyces genome sequencing and annotation.</title>
        <authorList>
            <person name="Minardi D."/>
            <person name="Oidtmann B."/>
            <person name="Van Der Giezen M."/>
            <person name="Studholme D.J."/>
        </authorList>
    </citation>
    <scope>NUCLEOTIDE SEQUENCE [LARGE SCALE GENOMIC DNA]</scope>
    <source>
        <strain evidence="3 4">197901</strain>
        <strain evidence="2 5">Si</strain>
    </source>
</reference>
<dbReference type="AlphaFoldDB" id="A0A397EMV0"/>
<comment type="cofactor">
    <cofactor evidence="1">
        <name>Mg(2+)</name>
        <dbReference type="ChEBI" id="CHEBI:18420"/>
    </cofactor>
</comment>
<sequence>MLRHAQAVATTSQLTRRWGVSWGGARSRFSNWSFVSGMVSLPHPEKKQGEDSAFCTPTALGVADGVGGWARKGTFDNLSTPHLLELLNLISAESLVQGHDAVQAMAFMATTVGDVAHDVAKSHTRLTPFALAARQAGYKDTAGGKMDDITVVAALVQEE</sequence>
<dbReference type="GO" id="GO:0004722">
    <property type="term" value="F:protein serine/threonine phosphatase activity"/>
    <property type="evidence" value="ECO:0007669"/>
    <property type="project" value="UniProtKB-EC"/>
</dbReference>
<comment type="cofactor">
    <cofactor evidence="1">
        <name>Mn(2+)</name>
        <dbReference type="ChEBI" id="CHEBI:29035"/>
    </cofactor>
</comment>
<dbReference type="Proteomes" id="UP000266196">
    <property type="component" value="Unassembled WGS sequence"/>
</dbReference>
<keyword evidence="1" id="KW-0460">Magnesium</keyword>
<dbReference type="GO" id="GO:0046872">
    <property type="term" value="F:metal ion binding"/>
    <property type="evidence" value="ECO:0007669"/>
    <property type="project" value="UniProtKB-UniRule"/>
</dbReference>
<proteinExistence type="inferred from homology"/>
<evidence type="ECO:0000313" key="4">
    <source>
        <dbReference type="Proteomes" id="UP000266196"/>
    </source>
</evidence>
<name>A0A397EMV0_APHAT</name>
<comment type="catalytic activity">
    <reaction evidence="1">
        <text>O-phospho-L-threonyl-[protein] + H2O = L-threonyl-[protein] + phosphate</text>
        <dbReference type="Rhea" id="RHEA:47004"/>
        <dbReference type="Rhea" id="RHEA-COMP:11060"/>
        <dbReference type="Rhea" id="RHEA-COMP:11605"/>
        <dbReference type="ChEBI" id="CHEBI:15377"/>
        <dbReference type="ChEBI" id="CHEBI:30013"/>
        <dbReference type="ChEBI" id="CHEBI:43474"/>
        <dbReference type="ChEBI" id="CHEBI:61977"/>
        <dbReference type="EC" id="3.1.3.16"/>
    </reaction>
</comment>
<dbReference type="InterPro" id="IPR039123">
    <property type="entry name" value="PPTC7"/>
</dbReference>
<gene>
    <name evidence="3" type="ORF">DYB31_010295</name>
    <name evidence="2" type="ORF">DYB34_005546</name>
</gene>
<evidence type="ECO:0000313" key="3">
    <source>
        <dbReference type="EMBL" id="RHY84864.1"/>
    </source>
</evidence>